<evidence type="ECO:0000313" key="1">
    <source>
        <dbReference type="EMBL" id="CAG8788658.1"/>
    </source>
</evidence>
<keyword evidence="2" id="KW-1185">Reference proteome</keyword>
<accession>A0A9N9NZQ8</accession>
<dbReference type="SUPFAM" id="SSF52096">
    <property type="entry name" value="ClpP/crotonase"/>
    <property type="match status" value="1"/>
</dbReference>
<dbReference type="PANTHER" id="PTHR37049:SF4">
    <property type="entry name" value="RHODANESE DOMAIN-CONTAINING PROTEIN"/>
    <property type="match status" value="1"/>
</dbReference>
<evidence type="ECO:0000313" key="2">
    <source>
        <dbReference type="Proteomes" id="UP000789759"/>
    </source>
</evidence>
<proteinExistence type="predicted"/>
<organism evidence="1 2">
    <name type="scientific">Cetraspora pellucida</name>
    <dbReference type="NCBI Taxonomy" id="1433469"/>
    <lineage>
        <taxon>Eukaryota</taxon>
        <taxon>Fungi</taxon>
        <taxon>Fungi incertae sedis</taxon>
        <taxon>Mucoromycota</taxon>
        <taxon>Glomeromycotina</taxon>
        <taxon>Glomeromycetes</taxon>
        <taxon>Diversisporales</taxon>
        <taxon>Gigasporaceae</taxon>
        <taxon>Cetraspora</taxon>
    </lineage>
</organism>
<dbReference type="EMBL" id="CAJVQA010026296">
    <property type="protein sequence ID" value="CAG8788658.1"/>
    <property type="molecule type" value="Genomic_DNA"/>
</dbReference>
<dbReference type="Gene3D" id="3.90.226.10">
    <property type="entry name" value="2-enoyl-CoA Hydratase, Chain A, domain 1"/>
    <property type="match status" value="1"/>
</dbReference>
<name>A0A9N9NZQ8_9GLOM</name>
<dbReference type="PANTHER" id="PTHR37049">
    <property type="entry name" value="PEPTIDASE S41 FAMILY PROTEIN"/>
    <property type="match status" value="1"/>
</dbReference>
<dbReference type="Proteomes" id="UP000789759">
    <property type="component" value="Unassembled WGS sequence"/>
</dbReference>
<dbReference type="InterPro" id="IPR052766">
    <property type="entry name" value="S41A_metabolite_peptidase"/>
</dbReference>
<dbReference type="OrthoDB" id="27214at2759"/>
<sequence>ISFPSSKSQNTGFKCDRVSKAIDAEKLIDYNALKTCFESIPFNAKNADKVFDDTVNPSNNDCEVIEIEGKPALQAIKDFANKSISQSKDLGVRFNMALAPITGLFSQQFTSRIDMPETSSITYKLSCSKKKPFLLKRKWEITFDGGVDFFDNVCLNLNSKSTSFNDNVTSSNKNEVSTSSDKVTKLNSRDKFEVSKLNKNKPKIAHAKLIFSSDADFYLLNDDENIGVAVIDKVEDDVESSLQFGFEEFKKRKVKKIVLDFSNNDGGSVTVPLFINSILFSSKQPNSYPTRININDLTVPVIKSNFKTEGRDVDDFYNPNFYLTFPEGGRFNSADQFILGSRKNRTSNLYLNALTSDELELIKDTPHFPWTSDDFIILTNGYCASACALTTLFFSEFHKVETIAVGGLLGNNLSFCTYPGGEFTSSNVILEDAGDDAADVQFPNSLFLPVRKAISFFKNGTEKEVLEYSYRPADHRFYYNETNAKDPSILWVEAAKILNKEKS</sequence>
<feature type="non-terminal residue" evidence="1">
    <location>
        <position position="1"/>
    </location>
</feature>
<reference evidence="1" key="1">
    <citation type="submission" date="2021-06" db="EMBL/GenBank/DDBJ databases">
        <authorList>
            <person name="Kallberg Y."/>
            <person name="Tangrot J."/>
            <person name="Rosling A."/>
        </authorList>
    </citation>
    <scope>NUCLEOTIDE SEQUENCE</scope>
    <source>
        <strain evidence="1">FL966</strain>
    </source>
</reference>
<dbReference type="InterPro" id="IPR029045">
    <property type="entry name" value="ClpP/crotonase-like_dom_sf"/>
</dbReference>
<gene>
    <name evidence="1" type="ORF">CPELLU_LOCUS16860</name>
</gene>
<protein>
    <submittedName>
        <fullName evidence="1">147_t:CDS:1</fullName>
    </submittedName>
</protein>
<comment type="caution">
    <text evidence="1">The sequence shown here is derived from an EMBL/GenBank/DDBJ whole genome shotgun (WGS) entry which is preliminary data.</text>
</comment>
<dbReference type="AlphaFoldDB" id="A0A9N9NZQ8"/>